<dbReference type="EMBL" id="JARKNE010000001">
    <property type="protein sequence ID" value="KAK5846560.1"/>
    <property type="molecule type" value="Genomic_DNA"/>
</dbReference>
<keyword evidence="6" id="KW-0560">Oxidoreductase</keyword>
<evidence type="ECO:0000313" key="10">
    <source>
        <dbReference type="Proteomes" id="UP001358586"/>
    </source>
</evidence>
<keyword evidence="3" id="KW-0521">NADP</keyword>
<protein>
    <recommendedName>
        <fullName evidence="11">11-beta-hydroxysteroid dehydrogenase 1B-like</fullName>
    </recommendedName>
</protein>
<accession>A0ABR0R4X8</accession>
<dbReference type="Gene3D" id="3.40.50.720">
    <property type="entry name" value="NAD(P)-binding Rossmann-like Domain"/>
    <property type="match status" value="1"/>
</dbReference>
<keyword evidence="4" id="KW-0444">Lipid biosynthesis</keyword>
<organism evidence="9 10">
    <name type="scientific">Gossypium arboreum</name>
    <name type="common">Tree cotton</name>
    <name type="synonym">Gossypium nanking</name>
    <dbReference type="NCBI Taxonomy" id="29729"/>
    <lineage>
        <taxon>Eukaryota</taxon>
        <taxon>Viridiplantae</taxon>
        <taxon>Streptophyta</taxon>
        <taxon>Embryophyta</taxon>
        <taxon>Tracheophyta</taxon>
        <taxon>Spermatophyta</taxon>
        <taxon>Magnoliopsida</taxon>
        <taxon>eudicotyledons</taxon>
        <taxon>Gunneridae</taxon>
        <taxon>Pentapetalae</taxon>
        <taxon>rosids</taxon>
        <taxon>malvids</taxon>
        <taxon>Malvales</taxon>
        <taxon>Malvaceae</taxon>
        <taxon>Malvoideae</taxon>
        <taxon>Gossypium</taxon>
    </lineage>
</organism>
<keyword evidence="8" id="KW-0812">Transmembrane</keyword>
<keyword evidence="5" id="KW-0735">Signal-anchor</keyword>
<keyword evidence="10" id="KW-1185">Reference proteome</keyword>
<dbReference type="InterPro" id="IPR020904">
    <property type="entry name" value="Sc_DH/Rdtase_CS"/>
</dbReference>
<keyword evidence="4" id="KW-0752">Steroid biosynthesis</keyword>
<proteinExistence type="inferred from homology"/>
<dbReference type="PROSITE" id="PS00061">
    <property type="entry name" value="ADH_SHORT"/>
    <property type="match status" value="1"/>
</dbReference>
<evidence type="ECO:0000256" key="1">
    <source>
        <dbReference type="ARBA" id="ARBA00004606"/>
    </source>
</evidence>
<evidence type="ECO:0000256" key="2">
    <source>
        <dbReference type="ARBA" id="ARBA00006484"/>
    </source>
</evidence>
<evidence type="ECO:0000256" key="6">
    <source>
        <dbReference type="ARBA" id="ARBA00023002"/>
    </source>
</evidence>
<name>A0ABR0R4X8_GOSAR</name>
<dbReference type="NCBIfam" id="NF004825">
    <property type="entry name" value="PRK06181.1"/>
    <property type="match status" value="1"/>
</dbReference>
<sequence>MAVISSAVVIYNNSSPSTDTGNAIDIRFNDGMATRTVDNSLHVYKTNSSHNKIHSLRPACDPQLNNASHTTQEVSSYGWEFSIVNRTTGFLDQTMDLIHKFLNLVAPTFTFFSFVFLLPPFYFFNFFLSILRSVFSENVAGKVIVITGASSGIGEHLAYEYGRRGARLALTARREKSLQEIADRARDLGSPDVIVIRADVSKVDDCRRLVEETVNHFGRLDHLVNNAGINTVCMFEDAPPDMSLFRAIMDTNFWGSVYTTRFAVPHLKNSKGKIVVMSSAASWMNDPRTSVYNASKAALTAFFDTLRIELGSEVKITIVTPGFIESEITQGKFLQRDGNMEVQQDMRDVQVSSIPVASASGCAQAIVNSASKGDRYLTQPSWFRVTYLWKMFFPELVEWGYILSHFSRPGAPHQQAPSKKILDFTGLKNVIYPSSIQSPEIKTD</sequence>
<keyword evidence="8" id="KW-0472">Membrane</keyword>
<reference evidence="9 10" key="1">
    <citation type="submission" date="2023-03" db="EMBL/GenBank/DDBJ databases">
        <title>WGS of Gossypium arboreum.</title>
        <authorList>
            <person name="Yu D."/>
        </authorList>
    </citation>
    <scope>NUCLEOTIDE SEQUENCE [LARGE SCALE GENOMIC DNA]</scope>
    <source>
        <tissue evidence="9">Leaf</tissue>
    </source>
</reference>
<feature type="transmembrane region" description="Helical" evidence="8">
    <location>
        <begin position="101"/>
        <end position="124"/>
    </location>
</feature>
<keyword evidence="8" id="KW-1133">Transmembrane helix</keyword>
<evidence type="ECO:0008006" key="11">
    <source>
        <dbReference type="Google" id="ProtNLM"/>
    </source>
</evidence>
<evidence type="ECO:0000256" key="5">
    <source>
        <dbReference type="ARBA" id="ARBA00022968"/>
    </source>
</evidence>
<comment type="caution">
    <text evidence="9">The sequence shown here is derived from an EMBL/GenBank/DDBJ whole genome shotgun (WGS) entry which is preliminary data.</text>
</comment>
<comment type="similarity">
    <text evidence="2 7">Belongs to the short-chain dehydrogenases/reductases (SDR) family.</text>
</comment>
<dbReference type="Pfam" id="PF00106">
    <property type="entry name" value="adh_short"/>
    <property type="match status" value="1"/>
</dbReference>
<dbReference type="SUPFAM" id="SSF51735">
    <property type="entry name" value="NAD(P)-binding Rossmann-fold domains"/>
    <property type="match status" value="1"/>
</dbReference>
<dbReference type="PRINTS" id="PR00080">
    <property type="entry name" value="SDRFAMILY"/>
</dbReference>
<dbReference type="InterPro" id="IPR036291">
    <property type="entry name" value="NAD(P)-bd_dom_sf"/>
</dbReference>
<dbReference type="InterPro" id="IPR002347">
    <property type="entry name" value="SDR_fam"/>
</dbReference>
<evidence type="ECO:0000256" key="4">
    <source>
        <dbReference type="ARBA" id="ARBA00022955"/>
    </source>
</evidence>
<evidence type="ECO:0000256" key="8">
    <source>
        <dbReference type="SAM" id="Phobius"/>
    </source>
</evidence>
<evidence type="ECO:0000256" key="3">
    <source>
        <dbReference type="ARBA" id="ARBA00022857"/>
    </source>
</evidence>
<dbReference type="PANTHER" id="PTHR43391:SF89">
    <property type="entry name" value="11-BETA-HYDROXYSTEROID DEHYDROGENASE 1A-RELATED"/>
    <property type="match status" value="1"/>
</dbReference>
<evidence type="ECO:0000313" key="9">
    <source>
        <dbReference type="EMBL" id="KAK5846560.1"/>
    </source>
</evidence>
<comment type="subcellular location">
    <subcellularLocation>
        <location evidence="1">Membrane</location>
        <topology evidence="1">Single-pass type II membrane protein</topology>
    </subcellularLocation>
</comment>
<dbReference type="PANTHER" id="PTHR43391">
    <property type="entry name" value="RETINOL DEHYDROGENASE-RELATED"/>
    <property type="match status" value="1"/>
</dbReference>
<dbReference type="Proteomes" id="UP001358586">
    <property type="component" value="Chromosome 1"/>
</dbReference>
<dbReference type="PRINTS" id="PR00081">
    <property type="entry name" value="GDHRDH"/>
</dbReference>
<keyword evidence="4" id="KW-0443">Lipid metabolism</keyword>
<gene>
    <name evidence="9" type="ORF">PVK06_002853</name>
</gene>
<evidence type="ECO:0000256" key="7">
    <source>
        <dbReference type="RuleBase" id="RU000363"/>
    </source>
</evidence>